<keyword evidence="2" id="KW-1185">Reference proteome</keyword>
<dbReference type="CDD" id="cd06587">
    <property type="entry name" value="VOC"/>
    <property type="match status" value="1"/>
</dbReference>
<evidence type="ECO:0008006" key="3">
    <source>
        <dbReference type="Google" id="ProtNLM"/>
    </source>
</evidence>
<name>A0A023D032_9LACO</name>
<accession>A0A023D032</accession>
<organism evidence="1 2">
    <name type="scientific">Liquorilactobacillus sucicola DSM 21376 = JCM 15457</name>
    <dbReference type="NCBI Taxonomy" id="1423806"/>
    <lineage>
        <taxon>Bacteria</taxon>
        <taxon>Bacillati</taxon>
        <taxon>Bacillota</taxon>
        <taxon>Bacilli</taxon>
        <taxon>Lactobacillales</taxon>
        <taxon>Lactobacillaceae</taxon>
        <taxon>Liquorilactobacillus</taxon>
    </lineage>
</organism>
<sequence length="103" mass="12009">MERAVNFYEKLLEMKVYKFDTIYSIFVIDNFRMGLFAFEKVNETHILGTNCVPSLSVPDLKSLKNKLSYQKICFPLKQINKNWVAEIEDSEGNRIELTAPVKN</sequence>
<dbReference type="InterPro" id="IPR029068">
    <property type="entry name" value="Glyas_Bleomycin-R_OHBP_Dase"/>
</dbReference>
<dbReference type="STRING" id="1423806.FD15_GL000170"/>
<protein>
    <recommendedName>
        <fullName evidence="3">VOC domain-containing protein</fullName>
    </recommendedName>
</protein>
<gene>
    <name evidence="1" type="ORF">FD15_GL000170</name>
</gene>
<dbReference type="Gene3D" id="3.10.180.10">
    <property type="entry name" value="2,3-Dihydroxybiphenyl 1,2-Dioxygenase, domain 1"/>
    <property type="match status" value="1"/>
</dbReference>
<dbReference type="Proteomes" id="UP000050961">
    <property type="component" value="Unassembled WGS sequence"/>
</dbReference>
<evidence type="ECO:0000313" key="2">
    <source>
        <dbReference type="Proteomes" id="UP000050961"/>
    </source>
</evidence>
<comment type="caution">
    <text evidence="1">The sequence shown here is derived from an EMBL/GenBank/DDBJ whole genome shotgun (WGS) entry which is preliminary data.</text>
</comment>
<dbReference type="EMBL" id="AYZF01000008">
    <property type="protein sequence ID" value="KRN06622.1"/>
    <property type="molecule type" value="Genomic_DNA"/>
</dbReference>
<dbReference type="PATRIC" id="fig|1423806.3.peg.173"/>
<reference evidence="1 2" key="1">
    <citation type="journal article" date="2015" name="Genome Announc.">
        <title>Expanding the biotechnology potential of lactobacilli through comparative genomics of 213 strains and associated genera.</title>
        <authorList>
            <person name="Sun Z."/>
            <person name="Harris H.M."/>
            <person name="McCann A."/>
            <person name="Guo C."/>
            <person name="Argimon S."/>
            <person name="Zhang W."/>
            <person name="Yang X."/>
            <person name="Jeffery I.B."/>
            <person name="Cooney J.C."/>
            <person name="Kagawa T.F."/>
            <person name="Liu W."/>
            <person name="Song Y."/>
            <person name="Salvetti E."/>
            <person name="Wrobel A."/>
            <person name="Rasinkangas P."/>
            <person name="Parkhill J."/>
            <person name="Rea M.C."/>
            <person name="O'Sullivan O."/>
            <person name="Ritari J."/>
            <person name="Douillard F.P."/>
            <person name="Paul Ross R."/>
            <person name="Yang R."/>
            <person name="Briner A.E."/>
            <person name="Felis G.E."/>
            <person name="de Vos W.M."/>
            <person name="Barrangou R."/>
            <person name="Klaenhammer T.R."/>
            <person name="Caufield P.W."/>
            <person name="Cui Y."/>
            <person name="Zhang H."/>
            <person name="O'Toole P.W."/>
        </authorList>
    </citation>
    <scope>NUCLEOTIDE SEQUENCE [LARGE SCALE GENOMIC DNA]</scope>
    <source>
        <strain evidence="1 2">DSM 21376</strain>
    </source>
</reference>
<evidence type="ECO:0000313" key="1">
    <source>
        <dbReference type="EMBL" id="KRN06622.1"/>
    </source>
</evidence>
<proteinExistence type="predicted"/>
<dbReference type="SUPFAM" id="SSF54593">
    <property type="entry name" value="Glyoxalase/Bleomycin resistance protein/Dihydroxybiphenyl dioxygenase"/>
    <property type="match status" value="1"/>
</dbReference>
<dbReference type="AlphaFoldDB" id="A0A023D032"/>
<dbReference type="eggNOG" id="COG0346">
    <property type="taxonomic scope" value="Bacteria"/>
</dbReference>